<protein>
    <submittedName>
        <fullName evidence="2">Uncharacterized protein</fullName>
    </submittedName>
</protein>
<reference evidence="2 3" key="1">
    <citation type="journal article" date="2012" name="Nature">
        <title>The genomic landscape of species divergence in Ficedula flycatchers.</title>
        <authorList>
            <person name="Ellegren H."/>
            <person name="Smeds L."/>
            <person name="Burri R."/>
            <person name="Olason P.I."/>
            <person name="Backstrom N."/>
            <person name="Kawakami T."/>
            <person name="Kunstner A."/>
            <person name="Makinen H."/>
            <person name="Nadachowska-Brzyska K."/>
            <person name="Qvarnstrom A."/>
            <person name="Uebbing S."/>
            <person name="Wolf J.B."/>
        </authorList>
    </citation>
    <scope>NUCLEOTIDE SEQUENCE [LARGE SCALE GENOMIC DNA]</scope>
</reference>
<reference evidence="2" key="2">
    <citation type="submission" date="2025-08" db="UniProtKB">
        <authorList>
            <consortium name="Ensembl"/>
        </authorList>
    </citation>
    <scope>IDENTIFICATION</scope>
</reference>
<sequence>MAGKHFIWITPFKSTSQAAQARGAGSRSSNNTHTECLAATTVTQGPSGEGLFGLSPLSLSSVPSARHRGVGGEALLWEAPGGAPGCQRAGDRLPSGGLCDHAAGMWDAGGGGSEMWDAGGGGFLLEGGMQEEVGLRCGMQEEGLFRVAPSASKLKKLKAALDCCVVDVQEYSADPHAIAGGAPWAGVTPPGTPQGHPERDQWHQVQLKARNKWCSPGVDAGSDFVQLLLS</sequence>
<dbReference type="GO" id="GO:0043197">
    <property type="term" value="C:dendritic spine"/>
    <property type="evidence" value="ECO:0007669"/>
    <property type="project" value="TreeGrafter"/>
</dbReference>
<dbReference type="InterPro" id="IPR008936">
    <property type="entry name" value="Rho_GTPase_activation_prot"/>
</dbReference>
<dbReference type="SUPFAM" id="SSF48350">
    <property type="entry name" value="GTPase activation domain, GAP"/>
    <property type="match status" value="1"/>
</dbReference>
<dbReference type="GO" id="GO:0035021">
    <property type="term" value="P:negative regulation of Rac protein signal transduction"/>
    <property type="evidence" value="ECO:0007669"/>
    <property type="project" value="TreeGrafter"/>
</dbReference>
<keyword evidence="3" id="KW-1185">Reference proteome</keyword>
<proteinExistence type="predicted"/>
<dbReference type="PANTHER" id="PTHR14130">
    <property type="entry name" value="3BP-1 RELATED RHOGAP"/>
    <property type="match status" value="1"/>
</dbReference>
<evidence type="ECO:0000313" key="3">
    <source>
        <dbReference type="Proteomes" id="UP000016665"/>
    </source>
</evidence>
<evidence type="ECO:0000313" key="2">
    <source>
        <dbReference type="Ensembl" id="ENSFALP00000021891.1"/>
    </source>
</evidence>
<dbReference type="InterPro" id="IPR047165">
    <property type="entry name" value="RHG17/44/SH3BP1-like"/>
</dbReference>
<keyword evidence="1" id="KW-0343">GTPase activation</keyword>
<dbReference type="GO" id="GO:0014069">
    <property type="term" value="C:postsynaptic density"/>
    <property type="evidence" value="ECO:0007669"/>
    <property type="project" value="TreeGrafter"/>
</dbReference>
<evidence type="ECO:0000256" key="1">
    <source>
        <dbReference type="ARBA" id="ARBA00022468"/>
    </source>
</evidence>
<reference evidence="2" key="3">
    <citation type="submission" date="2025-09" db="UniProtKB">
        <authorList>
            <consortium name="Ensembl"/>
        </authorList>
    </citation>
    <scope>IDENTIFICATION</scope>
</reference>
<organism evidence="2 3">
    <name type="scientific">Ficedula albicollis</name>
    <name type="common">Collared flycatcher</name>
    <name type="synonym">Muscicapa albicollis</name>
    <dbReference type="NCBI Taxonomy" id="59894"/>
    <lineage>
        <taxon>Eukaryota</taxon>
        <taxon>Metazoa</taxon>
        <taxon>Chordata</taxon>
        <taxon>Craniata</taxon>
        <taxon>Vertebrata</taxon>
        <taxon>Euteleostomi</taxon>
        <taxon>Archelosauria</taxon>
        <taxon>Archosauria</taxon>
        <taxon>Dinosauria</taxon>
        <taxon>Saurischia</taxon>
        <taxon>Theropoda</taxon>
        <taxon>Coelurosauria</taxon>
        <taxon>Aves</taxon>
        <taxon>Neognathae</taxon>
        <taxon>Neoaves</taxon>
        <taxon>Telluraves</taxon>
        <taxon>Australaves</taxon>
        <taxon>Passeriformes</taxon>
        <taxon>Muscicapidae</taxon>
        <taxon>Ficedula</taxon>
    </lineage>
</organism>
<dbReference type="GO" id="GO:0061001">
    <property type="term" value="P:regulation of dendritic spine morphogenesis"/>
    <property type="evidence" value="ECO:0007669"/>
    <property type="project" value="TreeGrafter"/>
</dbReference>
<dbReference type="Gene3D" id="1.10.555.10">
    <property type="entry name" value="Rho GTPase activation protein"/>
    <property type="match status" value="1"/>
</dbReference>
<dbReference type="GO" id="GO:0098887">
    <property type="term" value="P:neurotransmitter receptor transport, endosome to postsynaptic membrane"/>
    <property type="evidence" value="ECO:0007669"/>
    <property type="project" value="TreeGrafter"/>
</dbReference>
<name>A0A803VGN5_FICAL</name>
<dbReference type="GO" id="GO:0098886">
    <property type="term" value="P:modification of dendritic spine"/>
    <property type="evidence" value="ECO:0007669"/>
    <property type="project" value="TreeGrafter"/>
</dbReference>
<dbReference type="Ensembl" id="ENSFALT00000042431.1">
    <property type="protein sequence ID" value="ENSFALP00000021891.1"/>
    <property type="gene ID" value="ENSFALG00000028645.1"/>
</dbReference>
<dbReference type="GO" id="GO:0048786">
    <property type="term" value="C:presynaptic active zone"/>
    <property type="evidence" value="ECO:0007669"/>
    <property type="project" value="TreeGrafter"/>
</dbReference>
<accession>A0A803VGN5</accession>
<dbReference type="GO" id="GO:0031256">
    <property type="term" value="C:leading edge membrane"/>
    <property type="evidence" value="ECO:0007669"/>
    <property type="project" value="TreeGrafter"/>
</dbReference>
<dbReference type="Proteomes" id="UP000016665">
    <property type="component" value="Chromosome 18"/>
</dbReference>
<dbReference type="AlphaFoldDB" id="A0A803VGN5"/>
<dbReference type="GeneTree" id="ENSGT00940000157296"/>
<dbReference type="GO" id="GO:0032956">
    <property type="term" value="P:regulation of actin cytoskeleton organization"/>
    <property type="evidence" value="ECO:0007669"/>
    <property type="project" value="TreeGrafter"/>
</dbReference>
<dbReference type="GO" id="GO:0005096">
    <property type="term" value="F:GTPase activator activity"/>
    <property type="evidence" value="ECO:0007669"/>
    <property type="project" value="UniProtKB-KW"/>
</dbReference>
<dbReference type="PANTHER" id="PTHR14130:SF13">
    <property type="entry name" value="RHO GTPASE-ACTIVATING PROTEIN 44"/>
    <property type="match status" value="1"/>
</dbReference>